<dbReference type="GO" id="GO:0005634">
    <property type="term" value="C:nucleus"/>
    <property type="evidence" value="ECO:0007669"/>
    <property type="project" value="UniProtKB-SubCell"/>
</dbReference>
<evidence type="ECO:0000259" key="7">
    <source>
        <dbReference type="PROSITE" id="PS50891"/>
    </source>
</evidence>
<dbReference type="EMBL" id="CM026421">
    <property type="protein sequence ID" value="KAG0593389.1"/>
    <property type="molecule type" value="Genomic_DNA"/>
</dbReference>
<dbReference type="PROSITE" id="PS50891">
    <property type="entry name" value="LOB"/>
    <property type="match status" value="1"/>
</dbReference>
<organism evidence="8 9">
    <name type="scientific">Ceratodon purpureus</name>
    <name type="common">Fire moss</name>
    <name type="synonym">Dicranum purpureum</name>
    <dbReference type="NCBI Taxonomy" id="3225"/>
    <lineage>
        <taxon>Eukaryota</taxon>
        <taxon>Viridiplantae</taxon>
        <taxon>Streptophyta</taxon>
        <taxon>Embryophyta</taxon>
        <taxon>Bryophyta</taxon>
        <taxon>Bryophytina</taxon>
        <taxon>Bryopsida</taxon>
        <taxon>Dicranidae</taxon>
        <taxon>Pseudoditrichales</taxon>
        <taxon>Ditrichaceae</taxon>
        <taxon>Ceratodon</taxon>
    </lineage>
</organism>
<evidence type="ECO:0000256" key="5">
    <source>
        <dbReference type="SAM" id="Coils"/>
    </source>
</evidence>
<reference evidence="8" key="1">
    <citation type="submission" date="2020-06" db="EMBL/GenBank/DDBJ databases">
        <title>WGS assembly of Ceratodon purpureus strain R40.</title>
        <authorList>
            <person name="Carey S.B."/>
            <person name="Jenkins J."/>
            <person name="Shu S."/>
            <person name="Lovell J.T."/>
            <person name="Sreedasyam A."/>
            <person name="Maumus F."/>
            <person name="Tiley G.P."/>
            <person name="Fernandez-Pozo N."/>
            <person name="Barry K."/>
            <person name="Chen C."/>
            <person name="Wang M."/>
            <person name="Lipzen A."/>
            <person name="Daum C."/>
            <person name="Saski C.A."/>
            <person name="Payton A.C."/>
            <person name="Mcbreen J.C."/>
            <person name="Conrad R.E."/>
            <person name="Kollar L.M."/>
            <person name="Olsson S."/>
            <person name="Huttunen S."/>
            <person name="Landis J.B."/>
            <person name="Wickett N.J."/>
            <person name="Johnson M.G."/>
            <person name="Rensing S.A."/>
            <person name="Grimwood J."/>
            <person name="Schmutz J."/>
            <person name="Mcdaniel S.F."/>
        </authorList>
    </citation>
    <scope>NUCLEOTIDE SEQUENCE</scope>
    <source>
        <strain evidence="8">R40</strain>
    </source>
</reference>
<keyword evidence="3" id="KW-0217">Developmental protein</keyword>
<dbReference type="Proteomes" id="UP000822688">
    <property type="component" value="Chromosome 1"/>
</dbReference>
<dbReference type="OrthoDB" id="2020166at2759"/>
<feature type="region of interest" description="Disordered" evidence="6">
    <location>
        <begin position="179"/>
        <end position="205"/>
    </location>
</feature>
<protein>
    <recommendedName>
        <fullName evidence="7">LOB domain-containing protein</fullName>
    </recommendedName>
</protein>
<keyword evidence="5" id="KW-0175">Coiled coil</keyword>
<evidence type="ECO:0000256" key="3">
    <source>
        <dbReference type="ARBA" id="ARBA00022473"/>
    </source>
</evidence>
<proteinExistence type="inferred from homology"/>
<comment type="caution">
    <text evidence="8">The sequence shown here is derived from an EMBL/GenBank/DDBJ whole genome shotgun (WGS) entry which is preliminary data.</text>
</comment>
<gene>
    <name evidence="8" type="ORF">KC19_1G326100</name>
</gene>
<evidence type="ECO:0000313" key="9">
    <source>
        <dbReference type="Proteomes" id="UP000822688"/>
    </source>
</evidence>
<feature type="coiled-coil region" evidence="5">
    <location>
        <begin position="107"/>
        <end position="134"/>
    </location>
</feature>
<keyword evidence="4" id="KW-0539">Nucleus</keyword>
<name>A0A8T0JER7_CERPU</name>
<keyword evidence="9" id="KW-1185">Reference proteome</keyword>
<dbReference type="Pfam" id="PF03195">
    <property type="entry name" value="LOB"/>
    <property type="match status" value="1"/>
</dbReference>
<sequence>MTYLSDRDPGLLISTPLALSQRCYVCRFEEAEVPEPRRGNGASSWCEDMLHFTACDSRAIQAVFGVANVTKMLHELPPPHREDCVNSLAYEADARVQDPVYGCVGSISVLQQQVAHLQAQLALATSEITRLRETFAMAAAASTATNNGATPGSLLMATLLPCSPSPQADDTLAAELNPTATPEQEAPPCIISRQPQSPTPYDHSLPLLLL</sequence>
<comment type="subcellular location">
    <subcellularLocation>
        <location evidence="1">Nucleus</location>
    </subcellularLocation>
</comment>
<evidence type="ECO:0000256" key="2">
    <source>
        <dbReference type="ARBA" id="ARBA00005474"/>
    </source>
</evidence>
<evidence type="ECO:0000313" key="8">
    <source>
        <dbReference type="EMBL" id="KAG0593389.1"/>
    </source>
</evidence>
<dbReference type="PANTHER" id="PTHR31301">
    <property type="entry name" value="LOB DOMAIN-CONTAINING PROTEIN 4-RELATED"/>
    <property type="match status" value="1"/>
</dbReference>
<evidence type="ECO:0000256" key="1">
    <source>
        <dbReference type="ARBA" id="ARBA00004123"/>
    </source>
</evidence>
<evidence type="ECO:0000256" key="4">
    <source>
        <dbReference type="ARBA" id="ARBA00023242"/>
    </source>
</evidence>
<accession>A0A8T0JER7</accession>
<dbReference type="AlphaFoldDB" id="A0A8T0JER7"/>
<dbReference type="PANTHER" id="PTHR31301:SF83">
    <property type="entry name" value="PROTEIN ASYMMETRIC LEAVES 2"/>
    <property type="match status" value="1"/>
</dbReference>
<feature type="domain" description="LOB" evidence="7">
    <location>
        <begin position="21"/>
        <end position="128"/>
    </location>
</feature>
<dbReference type="InterPro" id="IPR004883">
    <property type="entry name" value="LOB"/>
</dbReference>
<evidence type="ECO:0000256" key="6">
    <source>
        <dbReference type="SAM" id="MobiDB-lite"/>
    </source>
</evidence>
<comment type="similarity">
    <text evidence="2">Belongs to the LOB domain-containing protein family.</text>
</comment>